<feature type="region of interest" description="Disordered" evidence="1">
    <location>
        <begin position="316"/>
        <end position="387"/>
    </location>
</feature>
<dbReference type="Proteomes" id="UP001519654">
    <property type="component" value="Unassembled WGS sequence"/>
</dbReference>
<evidence type="ECO:0000313" key="2">
    <source>
        <dbReference type="EMBL" id="MBU2664143.1"/>
    </source>
</evidence>
<proteinExistence type="predicted"/>
<evidence type="ECO:0000313" key="3">
    <source>
        <dbReference type="Proteomes" id="UP001519654"/>
    </source>
</evidence>
<name>A0ABS5YN28_9ACTN</name>
<sequence>MMDDIRRLRPALPRMLALGEPTHGEDDLLRLRNRLFRQLVEEHGYRTIALESDCLRGLIVDDFIGGGDGSLDAVMASGFSHEWGAFEGNRELVRWMRAHNEGRPGADRVRFAGFDGPLEISGGASPREALTGLHRYLAERIDPSLLPCSAETLDRLIGDDGRWPEPAAMMDPSRSVGRTPEAVELRLIADDLVALLDEHTPEFPSETARLYGRTATGLLRYHHWMADSTSARLTRLLGVRDSMMAANLLALRGRTLVFAHNSHLQRTRSSMRMGGPLLHWWGAGALVDAQLGDDYGFFAIALGTIRHQGVEAPPPDTLEGILYAGPANKNKNKEPYSASPSNRNAEPNSAAPANSNAEPNSAAPANSNAEPNSAALANKNTEPNSAAPVDVVDPAELAGRPMTARVSPWFGYAPFDPAGLDRVDGIVFVKDVGASAPPETKPTRSA</sequence>
<dbReference type="PIRSF" id="PIRSF036794">
    <property type="entry name" value="UCP_erythr_ester"/>
    <property type="match status" value="1"/>
</dbReference>
<evidence type="ECO:0000256" key="1">
    <source>
        <dbReference type="SAM" id="MobiDB-lite"/>
    </source>
</evidence>
<feature type="compositionally biased region" description="Low complexity" evidence="1">
    <location>
        <begin position="337"/>
        <end position="378"/>
    </location>
</feature>
<comment type="caution">
    <text evidence="2">The sequence shown here is derived from an EMBL/GenBank/DDBJ whole genome shotgun (WGS) entry which is preliminary data.</text>
</comment>
<dbReference type="PANTHER" id="PTHR31299:SF0">
    <property type="entry name" value="ESTERASE, PUTATIVE (AFU_ORTHOLOGUE AFUA_1G05850)-RELATED"/>
    <property type="match status" value="1"/>
</dbReference>
<dbReference type="InterPro" id="IPR014622">
    <property type="entry name" value="UCP036794_erythomycin"/>
</dbReference>
<dbReference type="Gene3D" id="3.30.1870.10">
    <property type="entry name" value="EreA-like, domain 2"/>
    <property type="match status" value="1"/>
</dbReference>
<organism evidence="2 3">
    <name type="scientific">Paractinoplanes bogorensis</name>
    <dbReference type="NCBI Taxonomy" id="1610840"/>
    <lineage>
        <taxon>Bacteria</taxon>
        <taxon>Bacillati</taxon>
        <taxon>Actinomycetota</taxon>
        <taxon>Actinomycetes</taxon>
        <taxon>Micromonosporales</taxon>
        <taxon>Micromonosporaceae</taxon>
        <taxon>Paractinoplanes</taxon>
    </lineage>
</organism>
<dbReference type="EMBL" id="JAHKKG010000003">
    <property type="protein sequence ID" value="MBU2664143.1"/>
    <property type="molecule type" value="Genomic_DNA"/>
</dbReference>
<dbReference type="InterPro" id="IPR007815">
    <property type="entry name" value="Emycin_Estase"/>
</dbReference>
<gene>
    <name evidence="2" type="ORF">KOI35_11630</name>
</gene>
<keyword evidence="3" id="KW-1185">Reference proteome</keyword>
<dbReference type="Pfam" id="PF05139">
    <property type="entry name" value="Erythro_esteras"/>
    <property type="match status" value="1"/>
</dbReference>
<dbReference type="SUPFAM" id="SSF159501">
    <property type="entry name" value="EreA/ChaN-like"/>
    <property type="match status" value="1"/>
</dbReference>
<protein>
    <submittedName>
        <fullName evidence="2">Erythromycin esterase family protein</fullName>
    </submittedName>
</protein>
<accession>A0ABS5YN28</accession>
<dbReference type="PANTHER" id="PTHR31299">
    <property type="entry name" value="ESTERASE, PUTATIVE (AFU_ORTHOLOGUE AFUA_1G05850)-RELATED"/>
    <property type="match status" value="1"/>
</dbReference>
<dbReference type="CDD" id="cd14728">
    <property type="entry name" value="Ere-like"/>
    <property type="match status" value="1"/>
</dbReference>
<reference evidence="2 3" key="1">
    <citation type="submission" date="2021-06" db="EMBL/GenBank/DDBJ databases">
        <title>Actinoplanes lichenicola sp. nov., and Actinoplanes ovalisporus sp. nov., isolated from lichen in Thailand.</title>
        <authorList>
            <person name="Saeng-In P."/>
            <person name="Kanchanasin P."/>
            <person name="Yuki M."/>
            <person name="Kudo T."/>
            <person name="Ohkuma M."/>
            <person name="Phongsopitanun W."/>
            <person name="Tanasupawat S."/>
        </authorList>
    </citation>
    <scope>NUCLEOTIDE SEQUENCE [LARGE SCALE GENOMIC DNA]</scope>
    <source>
        <strain evidence="2 3">NBRC 110975</strain>
    </source>
</reference>
<dbReference type="InterPro" id="IPR052036">
    <property type="entry name" value="Hydrolase/PRTase-associated"/>
</dbReference>